<evidence type="ECO:0000313" key="2">
    <source>
        <dbReference type="Proteomes" id="UP001238540"/>
    </source>
</evidence>
<dbReference type="EMBL" id="JAUFQC010000015">
    <property type="protein sequence ID" value="MDN3611161.1"/>
    <property type="molecule type" value="Genomic_DNA"/>
</dbReference>
<dbReference type="RefSeq" id="WP_290312714.1">
    <property type="nucleotide sequence ID" value="NZ_JAUFQC010000015.1"/>
</dbReference>
<keyword evidence="2" id="KW-1185">Reference proteome</keyword>
<gene>
    <name evidence="1" type="ORF">QWZ16_16090</name>
</gene>
<protein>
    <submittedName>
        <fullName evidence="1">Uncharacterized protein</fullName>
    </submittedName>
</protein>
<sequence>MWCKRAPYLTHLQETRNKLQTTLWLQSPSSWPAFSKLSGLISIDRFHPQHQSLPRR</sequence>
<reference evidence="2" key="1">
    <citation type="journal article" date="2019" name="Int. J. Syst. Evol. Microbiol.">
        <title>The Global Catalogue of Microorganisms (GCM) 10K type strain sequencing project: providing services to taxonomists for standard genome sequencing and annotation.</title>
        <authorList>
            <consortium name="The Broad Institute Genomics Platform"/>
            <consortium name="The Broad Institute Genome Sequencing Center for Infectious Disease"/>
            <person name="Wu L."/>
            <person name="Ma J."/>
        </authorList>
    </citation>
    <scope>NUCLEOTIDE SEQUENCE [LARGE SCALE GENOMIC DNA]</scope>
    <source>
        <strain evidence="2">CECT 7398</strain>
    </source>
</reference>
<proteinExistence type="predicted"/>
<name>A0ABT8BVW3_9VIBR</name>
<dbReference type="Proteomes" id="UP001238540">
    <property type="component" value="Unassembled WGS sequence"/>
</dbReference>
<comment type="caution">
    <text evidence="1">The sequence shown here is derived from an EMBL/GenBank/DDBJ whole genome shotgun (WGS) entry which is preliminary data.</text>
</comment>
<accession>A0ABT8BVW3</accession>
<organism evidence="1 2">
    <name type="scientific">Vibrio ostreicida</name>
    <dbReference type="NCBI Taxonomy" id="526588"/>
    <lineage>
        <taxon>Bacteria</taxon>
        <taxon>Pseudomonadati</taxon>
        <taxon>Pseudomonadota</taxon>
        <taxon>Gammaproteobacteria</taxon>
        <taxon>Vibrionales</taxon>
        <taxon>Vibrionaceae</taxon>
        <taxon>Vibrio</taxon>
    </lineage>
</organism>
<evidence type="ECO:0000313" key="1">
    <source>
        <dbReference type="EMBL" id="MDN3611161.1"/>
    </source>
</evidence>